<dbReference type="Gene3D" id="3.100.10.20">
    <property type="entry name" value="CRISPR-associated endonuclease Cas1, N-terminal domain"/>
    <property type="match status" value="1"/>
</dbReference>
<dbReference type="GO" id="GO:0016787">
    <property type="term" value="F:hydrolase activity"/>
    <property type="evidence" value="ECO:0007669"/>
    <property type="project" value="UniProtKB-KW"/>
</dbReference>
<gene>
    <name evidence="10" type="primary">cas1</name>
    <name evidence="11" type="ordered locus">Acear_0821</name>
</gene>
<evidence type="ECO:0000256" key="3">
    <source>
        <dbReference type="ARBA" id="ARBA00022759"/>
    </source>
</evidence>
<comment type="similarity">
    <text evidence="10">Belongs to the CRISPR-associated endonuclease Cas1 family.</text>
</comment>
<feature type="binding site" evidence="10">
    <location>
        <position position="238"/>
    </location>
    <ligand>
        <name>Mn(2+)</name>
        <dbReference type="ChEBI" id="CHEBI:29035"/>
    </ligand>
</feature>
<dbReference type="eggNOG" id="COG1518">
    <property type="taxonomic scope" value="Bacteria"/>
</dbReference>
<dbReference type="OrthoDB" id="9803119at2"/>
<dbReference type="EC" id="3.1.-.-" evidence="10"/>
<dbReference type="GO" id="GO:0004520">
    <property type="term" value="F:DNA endonuclease activity"/>
    <property type="evidence" value="ECO:0007669"/>
    <property type="project" value="InterPro"/>
</dbReference>
<evidence type="ECO:0000256" key="9">
    <source>
        <dbReference type="ARBA" id="ARBA00038592"/>
    </source>
</evidence>
<protein>
    <recommendedName>
        <fullName evidence="10">CRISPR-associated endonuclease Cas1</fullName>
        <ecNumber evidence="10">3.1.-.-</ecNumber>
    </recommendedName>
</protein>
<dbReference type="Proteomes" id="UP000001661">
    <property type="component" value="Chromosome"/>
</dbReference>
<sequence length="331" mass="38422">MPTVYVTQEDTALRKKGERLIVKQGKEKIADVPLVKVDQVVVFGNASISGSLISLLLKAEVPIAYLSYYGKYKGRLVPEYSKNSLLRLKQFEAHKDMKVKLELTRKIVKGKLTNMRTLLMRDTRETRSEEVKQLCQKMKNIINKIERTESIDKLRGFEGMGSRYYFSQFNEVLNDSFNFNGRNRRPPKDPVNCLLSFGYSLLLNDVLAALYLVGFDPYIGFFHSSQYGKPALALDLMEEFRPVIVDSVVKSVINKKMIVSDNFNKTCGTVKMKDKARNKFLEQYEKRLREEFTHPVFEYKVTWRRCIELQARLISKTINEEIEEYPPLVVK</sequence>
<evidence type="ECO:0000256" key="1">
    <source>
        <dbReference type="ARBA" id="ARBA00022722"/>
    </source>
</evidence>
<organism evidence="11 12">
    <name type="scientific">Acetohalobium arabaticum (strain ATCC 49924 / DSM 5501 / Z-7288)</name>
    <dbReference type="NCBI Taxonomy" id="574087"/>
    <lineage>
        <taxon>Bacteria</taxon>
        <taxon>Bacillati</taxon>
        <taxon>Bacillota</taxon>
        <taxon>Clostridia</taxon>
        <taxon>Halanaerobiales</taxon>
        <taxon>Halobacteroidaceae</taxon>
        <taxon>Acetohalobium</taxon>
    </lineage>
</organism>
<dbReference type="CDD" id="cd09634">
    <property type="entry name" value="Cas1_I-II-III"/>
    <property type="match status" value="1"/>
</dbReference>
<evidence type="ECO:0000256" key="6">
    <source>
        <dbReference type="ARBA" id="ARBA00023118"/>
    </source>
</evidence>
<keyword evidence="6 10" id="KW-0051">Antiviral defense</keyword>
<dbReference type="HAMAP" id="MF_01470">
    <property type="entry name" value="Cas1"/>
    <property type="match status" value="1"/>
</dbReference>
<dbReference type="InterPro" id="IPR023843">
    <property type="entry name" value="CRISPR-assoc_Cas1_cyanobact"/>
</dbReference>
<reference evidence="11 12" key="1">
    <citation type="journal article" date="2010" name="Stand. Genomic Sci.">
        <title>Complete genome sequence of Acetohalobium arabaticum type strain (Z-7288).</title>
        <authorList>
            <person name="Sikorski J."/>
            <person name="Lapidus A."/>
            <person name="Chertkov O."/>
            <person name="Lucas S."/>
            <person name="Copeland A."/>
            <person name="Glavina Del Rio T."/>
            <person name="Nolan M."/>
            <person name="Tice H."/>
            <person name="Cheng J.F."/>
            <person name="Han C."/>
            <person name="Brambilla E."/>
            <person name="Pitluck S."/>
            <person name="Liolios K."/>
            <person name="Ivanova N."/>
            <person name="Mavromatis K."/>
            <person name="Mikhailova N."/>
            <person name="Pati A."/>
            <person name="Bruce D."/>
            <person name="Detter C."/>
            <person name="Tapia R."/>
            <person name="Goodwin L."/>
            <person name="Chen A."/>
            <person name="Palaniappan K."/>
            <person name="Land M."/>
            <person name="Hauser L."/>
            <person name="Chang Y.J."/>
            <person name="Jeffries C.D."/>
            <person name="Rohde M."/>
            <person name="Goker M."/>
            <person name="Spring S."/>
            <person name="Woyke T."/>
            <person name="Bristow J."/>
            <person name="Eisen J.A."/>
            <person name="Markowitz V."/>
            <person name="Hugenholtz P."/>
            <person name="Kyrpides N.C."/>
            <person name="Klenk H.P."/>
        </authorList>
    </citation>
    <scope>NUCLEOTIDE SEQUENCE [LARGE SCALE GENOMIC DNA]</scope>
    <source>
        <strain evidence="12">ATCC 49924 / DSM 5501 / Z-7288</strain>
    </source>
</reference>
<dbReference type="InterPro" id="IPR002729">
    <property type="entry name" value="CRISPR-assoc_Cas1"/>
</dbReference>
<dbReference type="GO" id="GO:0046872">
    <property type="term" value="F:metal ion binding"/>
    <property type="evidence" value="ECO:0007669"/>
    <property type="project" value="UniProtKB-UniRule"/>
</dbReference>
<feature type="binding site" evidence="10">
    <location>
        <position position="158"/>
    </location>
    <ligand>
        <name>Mn(2+)</name>
        <dbReference type="ChEBI" id="CHEBI:29035"/>
    </ligand>
</feature>
<keyword evidence="8 10" id="KW-0464">Manganese</keyword>
<keyword evidence="7 10" id="KW-0238">DNA-binding</keyword>
<evidence type="ECO:0000256" key="7">
    <source>
        <dbReference type="ARBA" id="ARBA00023125"/>
    </source>
</evidence>
<evidence type="ECO:0000313" key="12">
    <source>
        <dbReference type="Proteomes" id="UP000001661"/>
    </source>
</evidence>
<evidence type="ECO:0000256" key="2">
    <source>
        <dbReference type="ARBA" id="ARBA00022723"/>
    </source>
</evidence>
<dbReference type="AlphaFoldDB" id="D9QVU8"/>
<dbReference type="Gene3D" id="1.20.120.920">
    <property type="entry name" value="CRISPR-associated endonuclease Cas1, C-terminal domain"/>
    <property type="match status" value="1"/>
</dbReference>
<dbReference type="InterPro" id="IPR050646">
    <property type="entry name" value="Cas1"/>
</dbReference>
<keyword evidence="12" id="KW-1185">Reference proteome</keyword>
<keyword evidence="2 10" id="KW-0479">Metal-binding</keyword>
<dbReference type="Pfam" id="PF01867">
    <property type="entry name" value="Cas_Cas1"/>
    <property type="match status" value="1"/>
</dbReference>
<comment type="cofactor">
    <cofactor evidence="10">
        <name>Mg(2+)</name>
        <dbReference type="ChEBI" id="CHEBI:18420"/>
    </cofactor>
    <cofactor evidence="10">
        <name>Mn(2+)</name>
        <dbReference type="ChEBI" id="CHEBI:29035"/>
    </cofactor>
</comment>
<dbReference type="PANTHER" id="PTHR34353:SF2">
    <property type="entry name" value="CRISPR-ASSOCIATED ENDONUCLEASE CAS1 1"/>
    <property type="match status" value="1"/>
</dbReference>
<dbReference type="KEGG" id="aar:Acear_0821"/>
<dbReference type="NCBIfam" id="TIGR04093">
    <property type="entry name" value="cas1_CYANO"/>
    <property type="match status" value="1"/>
</dbReference>
<dbReference type="STRING" id="574087.Acear_0821"/>
<evidence type="ECO:0000256" key="8">
    <source>
        <dbReference type="ARBA" id="ARBA00023211"/>
    </source>
</evidence>
<keyword evidence="4 10" id="KW-0378">Hydrolase</keyword>
<evidence type="ECO:0000313" key="11">
    <source>
        <dbReference type="EMBL" id="ADL12357.1"/>
    </source>
</evidence>
<dbReference type="InterPro" id="IPR042206">
    <property type="entry name" value="CRISPR-assoc_Cas1_C"/>
</dbReference>
<dbReference type="RefSeq" id="WP_013277803.1">
    <property type="nucleotide sequence ID" value="NC_014378.1"/>
</dbReference>
<name>D9QVU8_ACEAZ</name>
<keyword evidence="1 10" id="KW-0540">Nuclease</keyword>
<dbReference type="InterPro" id="IPR042211">
    <property type="entry name" value="CRISPR-assoc_Cas1_N"/>
</dbReference>
<dbReference type="NCBIfam" id="TIGR00287">
    <property type="entry name" value="cas1"/>
    <property type="match status" value="1"/>
</dbReference>
<keyword evidence="5 10" id="KW-0460">Magnesium</keyword>
<dbReference type="HOGENOM" id="CLU_052779_1_0_9"/>
<proteinExistence type="inferred from homology"/>
<accession>D9QVU8</accession>
<dbReference type="GO" id="GO:0003677">
    <property type="term" value="F:DNA binding"/>
    <property type="evidence" value="ECO:0007669"/>
    <property type="project" value="UniProtKB-KW"/>
</dbReference>
<feature type="binding site" evidence="10">
    <location>
        <position position="223"/>
    </location>
    <ligand>
        <name>Mn(2+)</name>
        <dbReference type="ChEBI" id="CHEBI:29035"/>
    </ligand>
</feature>
<dbReference type="GO" id="GO:0043571">
    <property type="term" value="P:maintenance of CRISPR repeat elements"/>
    <property type="evidence" value="ECO:0007669"/>
    <property type="project" value="UniProtKB-UniRule"/>
</dbReference>
<comment type="subunit">
    <text evidence="9 10">Homodimer, forms a heterotetramer with a Cas2 homodimer.</text>
</comment>
<dbReference type="PANTHER" id="PTHR34353">
    <property type="entry name" value="CRISPR-ASSOCIATED ENDONUCLEASE CAS1 1"/>
    <property type="match status" value="1"/>
</dbReference>
<dbReference type="GO" id="GO:0051607">
    <property type="term" value="P:defense response to virus"/>
    <property type="evidence" value="ECO:0007669"/>
    <property type="project" value="UniProtKB-UniRule"/>
</dbReference>
<evidence type="ECO:0000256" key="4">
    <source>
        <dbReference type="ARBA" id="ARBA00022801"/>
    </source>
</evidence>
<evidence type="ECO:0000256" key="10">
    <source>
        <dbReference type="HAMAP-Rule" id="MF_01470"/>
    </source>
</evidence>
<comment type="function">
    <text evidence="10">CRISPR (clustered regularly interspaced short palindromic repeat), is an adaptive immune system that provides protection against mobile genetic elements (viruses, transposable elements and conjugative plasmids). CRISPR clusters contain spacers, sequences complementary to antecedent mobile elements, and target invading nucleic acids. CRISPR clusters are transcribed and processed into CRISPR RNA (crRNA). Acts as a dsDNA endonuclease. Involved in the integration of spacer DNA into the CRISPR cassette.</text>
</comment>
<dbReference type="EMBL" id="CP002105">
    <property type="protein sequence ID" value="ADL12357.1"/>
    <property type="molecule type" value="Genomic_DNA"/>
</dbReference>
<evidence type="ECO:0000256" key="5">
    <source>
        <dbReference type="ARBA" id="ARBA00022842"/>
    </source>
</evidence>
<keyword evidence="3 10" id="KW-0255">Endonuclease</keyword>